<dbReference type="InterPro" id="IPR027417">
    <property type="entry name" value="P-loop_NTPase"/>
</dbReference>
<dbReference type="Proteomes" id="UP000677913">
    <property type="component" value="Unassembled WGS sequence"/>
</dbReference>
<dbReference type="Gene3D" id="3.40.50.300">
    <property type="entry name" value="P-loop containing nucleotide triphosphate hydrolases"/>
    <property type="match status" value="1"/>
</dbReference>
<sequence length="63" mass="6758">MAFTAAQSATMATGDPYLRILARAGSGKSEFVSRRIAGLLARPGAEPRREHVGSRRTAESGRR</sequence>
<reference evidence="2" key="1">
    <citation type="submission" date="2021-04" db="EMBL/GenBank/DDBJ databases">
        <title>Genome based classification of Actinospica acidithermotolerans sp. nov., an actinobacterium isolated from an Indonesian hot spring.</title>
        <authorList>
            <person name="Kusuma A.B."/>
            <person name="Putra K.E."/>
            <person name="Nafisah S."/>
            <person name="Loh J."/>
            <person name="Nouioui I."/>
            <person name="Goodfellow M."/>
        </authorList>
    </citation>
    <scope>NUCLEOTIDE SEQUENCE</scope>
    <source>
        <strain evidence="2">DSM 45618</strain>
    </source>
</reference>
<evidence type="ECO:0000256" key="1">
    <source>
        <dbReference type="SAM" id="MobiDB-lite"/>
    </source>
</evidence>
<evidence type="ECO:0000313" key="2">
    <source>
        <dbReference type="EMBL" id="MBS2966946.1"/>
    </source>
</evidence>
<feature type="region of interest" description="Disordered" evidence="1">
    <location>
        <begin position="42"/>
        <end position="63"/>
    </location>
</feature>
<evidence type="ECO:0000313" key="3">
    <source>
        <dbReference type="Proteomes" id="UP000677913"/>
    </source>
</evidence>
<name>A0A8J7WQV4_9ACTN</name>
<accession>A0A8J7WQV4</accession>
<dbReference type="EMBL" id="JAGSXH010000234">
    <property type="protein sequence ID" value="MBS2966946.1"/>
    <property type="molecule type" value="Genomic_DNA"/>
</dbReference>
<keyword evidence="3" id="KW-1185">Reference proteome</keyword>
<organism evidence="2 3">
    <name type="scientific">Actinocrinis puniceicyclus</name>
    <dbReference type="NCBI Taxonomy" id="977794"/>
    <lineage>
        <taxon>Bacteria</taxon>
        <taxon>Bacillati</taxon>
        <taxon>Actinomycetota</taxon>
        <taxon>Actinomycetes</taxon>
        <taxon>Catenulisporales</taxon>
        <taxon>Actinospicaceae</taxon>
        <taxon>Actinocrinis</taxon>
    </lineage>
</organism>
<comment type="caution">
    <text evidence="2">The sequence shown here is derived from an EMBL/GenBank/DDBJ whole genome shotgun (WGS) entry which is preliminary data.</text>
</comment>
<protein>
    <submittedName>
        <fullName evidence="2">Uncharacterized protein</fullName>
    </submittedName>
</protein>
<proteinExistence type="predicted"/>
<feature type="compositionally biased region" description="Basic and acidic residues" evidence="1">
    <location>
        <begin position="45"/>
        <end position="63"/>
    </location>
</feature>
<dbReference type="RefSeq" id="WP_211472502.1">
    <property type="nucleotide sequence ID" value="NZ_JAGSXH010000234.1"/>
</dbReference>
<dbReference type="AlphaFoldDB" id="A0A8J7WQV4"/>
<gene>
    <name evidence="2" type="ORF">KGA66_28185</name>
</gene>